<evidence type="ECO:0000313" key="1">
    <source>
        <dbReference type="EMBL" id="MCE3215879.1"/>
    </source>
</evidence>
<protein>
    <submittedName>
        <fullName evidence="1">Uncharacterized protein</fullName>
    </submittedName>
</protein>
<comment type="caution">
    <text evidence="1">The sequence shown here is derived from an EMBL/GenBank/DDBJ whole genome shotgun (WGS) entry which is preliminary data.</text>
</comment>
<gene>
    <name evidence="1" type="ORF">HAX54_003927</name>
</gene>
<name>A0ABS8WWJ6_DATST</name>
<proteinExistence type="predicted"/>
<reference evidence="1 2" key="1">
    <citation type="journal article" date="2021" name="BMC Genomics">
        <title>Datura genome reveals duplications of psychoactive alkaloid biosynthetic genes and high mutation rate following tissue culture.</title>
        <authorList>
            <person name="Rajewski A."/>
            <person name="Carter-House D."/>
            <person name="Stajich J."/>
            <person name="Litt A."/>
        </authorList>
    </citation>
    <scope>NUCLEOTIDE SEQUENCE [LARGE SCALE GENOMIC DNA]</scope>
    <source>
        <strain evidence="1">AR-01</strain>
    </source>
</reference>
<dbReference type="EMBL" id="JACEIK010011799">
    <property type="protein sequence ID" value="MCE3215879.1"/>
    <property type="molecule type" value="Genomic_DNA"/>
</dbReference>
<feature type="non-terminal residue" evidence="1">
    <location>
        <position position="1"/>
    </location>
</feature>
<evidence type="ECO:0000313" key="2">
    <source>
        <dbReference type="Proteomes" id="UP000823775"/>
    </source>
</evidence>
<feature type="non-terminal residue" evidence="1">
    <location>
        <position position="89"/>
    </location>
</feature>
<sequence length="89" mass="10162">LGIQTPRQLITLVLYVLEAQPLAIEFPKVRVHHYRFTRVFRRGLAGARRSARARDPMASIIIMVLMAWDKFPMGSLFGLLGIEVMLVIQ</sequence>
<accession>A0ABS8WWJ6</accession>
<dbReference type="Proteomes" id="UP000823775">
    <property type="component" value="Unassembled WGS sequence"/>
</dbReference>
<organism evidence="1 2">
    <name type="scientific">Datura stramonium</name>
    <name type="common">Jimsonweed</name>
    <name type="synonym">Common thornapple</name>
    <dbReference type="NCBI Taxonomy" id="4076"/>
    <lineage>
        <taxon>Eukaryota</taxon>
        <taxon>Viridiplantae</taxon>
        <taxon>Streptophyta</taxon>
        <taxon>Embryophyta</taxon>
        <taxon>Tracheophyta</taxon>
        <taxon>Spermatophyta</taxon>
        <taxon>Magnoliopsida</taxon>
        <taxon>eudicotyledons</taxon>
        <taxon>Gunneridae</taxon>
        <taxon>Pentapetalae</taxon>
        <taxon>asterids</taxon>
        <taxon>lamiids</taxon>
        <taxon>Solanales</taxon>
        <taxon>Solanaceae</taxon>
        <taxon>Solanoideae</taxon>
        <taxon>Datureae</taxon>
        <taxon>Datura</taxon>
    </lineage>
</organism>
<keyword evidence="2" id="KW-1185">Reference proteome</keyword>